<dbReference type="Proteomes" id="UP000199031">
    <property type="component" value="Unassembled WGS sequence"/>
</dbReference>
<dbReference type="Gene3D" id="2.40.128.110">
    <property type="entry name" value="Lipid/polyisoprenoid-binding, YceI-like"/>
    <property type="match status" value="1"/>
</dbReference>
<dbReference type="STRING" id="1465490.SAMN05444277_107122"/>
<sequence length="175" mass="19436">MATYKIDASHSEIGFKVKHLVISTVSGNFSKFDATMEAEKSDFTDASISFEADVDSISTKSEQRDGHLKSDDFFNAEKHPKITFKSTSIEKKDDNEYILHGDLTIRDVTKNIALKVEHGGSVLDPWGQTREGFELTGKISRKEFGLKWHALTEAGGAVVGDEVRLLINVEMVKQA</sequence>
<evidence type="ECO:0000259" key="1">
    <source>
        <dbReference type="SMART" id="SM00867"/>
    </source>
</evidence>
<reference evidence="2 3" key="1">
    <citation type="submission" date="2016-10" db="EMBL/GenBank/DDBJ databases">
        <authorList>
            <person name="de Groot N.N."/>
        </authorList>
    </citation>
    <scope>NUCLEOTIDE SEQUENCE [LARGE SCALE GENOMIC DNA]</scope>
    <source>
        <strain evidence="2 3">DSM 28286</strain>
    </source>
</reference>
<dbReference type="InterPro" id="IPR036761">
    <property type="entry name" value="TTHA0802/YceI-like_sf"/>
</dbReference>
<accession>A0A1I5X0L0</accession>
<gene>
    <name evidence="2" type="ORF">SAMN05444277_107122</name>
</gene>
<protein>
    <submittedName>
        <fullName evidence="2">Polyisoprenoid-binding protein YceI</fullName>
    </submittedName>
</protein>
<feature type="domain" description="Lipid/polyisoprenoid-binding YceI-like" evidence="1">
    <location>
        <begin position="3"/>
        <end position="172"/>
    </location>
</feature>
<evidence type="ECO:0000313" key="3">
    <source>
        <dbReference type="Proteomes" id="UP000199031"/>
    </source>
</evidence>
<dbReference type="AlphaFoldDB" id="A0A1I5X0L0"/>
<dbReference type="SUPFAM" id="SSF101874">
    <property type="entry name" value="YceI-like"/>
    <property type="match status" value="1"/>
</dbReference>
<organism evidence="2 3">
    <name type="scientific">Parafilimonas terrae</name>
    <dbReference type="NCBI Taxonomy" id="1465490"/>
    <lineage>
        <taxon>Bacteria</taxon>
        <taxon>Pseudomonadati</taxon>
        <taxon>Bacteroidota</taxon>
        <taxon>Chitinophagia</taxon>
        <taxon>Chitinophagales</taxon>
        <taxon>Chitinophagaceae</taxon>
        <taxon>Parafilimonas</taxon>
    </lineage>
</organism>
<keyword evidence="3" id="KW-1185">Reference proteome</keyword>
<dbReference type="PANTHER" id="PTHR34406">
    <property type="entry name" value="PROTEIN YCEI"/>
    <property type="match status" value="1"/>
</dbReference>
<name>A0A1I5X0L0_9BACT</name>
<dbReference type="Pfam" id="PF04264">
    <property type="entry name" value="YceI"/>
    <property type="match status" value="1"/>
</dbReference>
<dbReference type="OrthoDB" id="9811006at2"/>
<dbReference type="RefSeq" id="WP_090659058.1">
    <property type="nucleotide sequence ID" value="NZ_FOXQ01000007.1"/>
</dbReference>
<dbReference type="EMBL" id="FOXQ01000007">
    <property type="protein sequence ID" value="SFQ25454.1"/>
    <property type="molecule type" value="Genomic_DNA"/>
</dbReference>
<dbReference type="SMART" id="SM00867">
    <property type="entry name" value="YceI"/>
    <property type="match status" value="1"/>
</dbReference>
<dbReference type="PANTHER" id="PTHR34406:SF1">
    <property type="entry name" value="PROTEIN YCEI"/>
    <property type="match status" value="1"/>
</dbReference>
<proteinExistence type="predicted"/>
<dbReference type="InterPro" id="IPR007372">
    <property type="entry name" value="Lipid/polyisoprenoid-bd_YceI"/>
</dbReference>
<evidence type="ECO:0000313" key="2">
    <source>
        <dbReference type="EMBL" id="SFQ25454.1"/>
    </source>
</evidence>